<dbReference type="GO" id="GO:0005886">
    <property type="term" value="C:plasma membrane"/>
    <property type="evidence" value="ECO:0007669"/>
    <property type="project" value="TreeGrafter"/>
</dbReference>
<dbReference type="GO" id="GO:0022857">
    <property type="term" value="F:transmembrane transporter activity"/>
    <property type="evidence" value="ECO:0007669"/>
    <property type="project" value="TreeGrafter"/>
</dbReference>
<dbReference type="AlphaFoldDB" id="A0A450TDJ1"/>
<feature type="domain" description="MacB-like periplasmic core" evidence="2">
    <location>
        <begin position="23"/>
        <end position="178"/>
    </location>
</feature>
<name>A0A450TDJ1_9GAMM</name>
<dbReference type="EMBL" id="CAADFD010000099">
    <property type="protein sequence ID" value="VFJ64965.1"/>
    <property type="molecule type" value="Genomic_DNA"/>
</dbReference>
<feature type="transmembrane region" description="Helical" evidence="1">
    <location>
        <begin position="24"/>
        <end position="44"/>
    </location>
</feature>
<gene>
    <name evidence="3" type="ORF">BECKFW1821B_GA0114236_10997</name>
</gene>
<reference evidence="3" key="1">
    <citation type="submission" date="2019-02" db="EMBL/GenBank/DDBJ databases">
        <authorList>
            <person name="Gruber-Vodicka R. H."/>
            <person name="Seah K. B. B."/>
        </authorList>
    </citation>
    <scope>NUCLEOTIDE SEQUENCE</scope>
    <source>
        <strain evidence="3">BECK_BZ106</strain>
    </source>
</reference>
<keyword evidence="1" id="KW-1133">Transmembrane helix</keyword>
<sequence length="180" mass="19984">MWHELSGIIQLGIKSLLLHKPRSGLTMLGVVFGVCPVIAMLAIGEGAGSEARRKIEAMGANNIIIRTIKPPQDSSATGHPGYMAVYSITHQDATRIEETIPTVETLVRIRENQKNVRYRDRRMACRVLGTVLEYQRVADHPIVRGRFLGHVDLKNRENVCVLGERVAKALFRSHDPLGAV</sequence>
<dbReference type="InterPro" id="IPR050250">
    <property type="entry name" value="Macrolide_Exporter_MacB"/>
</dbReference>
<accession>A0A450TDJ1</accession>
<dbReference type="PANTHER" id="PTHR30572">
    <property type="entry name" value="MEMBRANE COMPONENT OF TRANSPORTER-RELATED"/>
    <property type="match status" value="1"/>
</dbReference>
<dbReference type="PANTHER" id="PTHR30572:SF4">
    <property type="entry name" value="ABC TRANSPORTER PERMEASE YTRF"/>
    <property type="match status" value="1"/>
</dbReference>
<dbReference type="Pfam" id="PF12704">
    <property type="entry name" value="MacB_PCD"/>
    <property type="match status" value="1"/>
</dbReference>
<keyword evidence="1" id="KW-0472">Membrane</keyword>
<organism evidence="3">
    <name type="scientific">Candidatus Kentrum sp. FW</name>
    <dbReference type="NCBI Taxonomy" id="2126338"/>
    <lineage>
        <taxon>Bacteria</taxon>
        <taxon>Pseudomonadati</taxon>
        <taxon>Pseudomonadota</taxon>
        <taxon>Gammaproteobacteria</taxon>
        <taxon>Candidatus Kentrum</taxon>
    </lineage>
</organism>
<keyword evidence="1" id="KW-0812">Transmembrane</keyword>
<evidence type="ECO:0000259" key="2">
    <source>
        <dbReference type="Pfam" id="PF12704"/>
    </source>
</evidence>
<evidence type="ECO:0000313" key="3">
    <source>
        <dbReference type="EMBL" id="VFJ64965.1"/>
    </source>
</evidence>
<dbReference type="InterPro" id="IPR025857">
    <property type="entry name" value="MacB_PCD"/>
</dbReference>
<proteinExistence type="predicted"/>
<evidence type="ECO:0000256" key="1">
    <source>
        <dbReference type="SAM" id="Phobius"/>
    </source>
</evidence>
<protein>
    <submittedName>
        <fullName evidence="3">Putative ABC transport system permease protein</fullName>
    </submittedName>
</protein>